<dbReference type="Proteomes" id="UP000184932">
    <property type="component" value="Unassembled WGS sequence"/>
</dbReference>
<protein>
    <submittedName>
        <fullName evidence="1">Uncharacterized protein</fullName>
    </submittedName>
</protein>
<evidence type="ECO:0000313" key="2">
    <source>
        <dbReference type="Proteomes" id="UP000184932"/>
    </source>
</evidence>
<dbReference type="STRING" id="1217970.SAMN05444002_1717"/>
<accession>A0A1N6FJE8</accession>
<organism evidence="1 2">
    <name type="scientific">Vannielia litorea</name>
    <dbReference type="NCBI Taxonomy" id="1217970"/>
    <lineage>
        <taxon>Bacteria</taxon>
        <taxon>Pseudomonadati</taxon>
        <taxon>Pseudomonadota</taxon>
        <taxon>Alphaproteobacteria</taxon>
        <taxon>Rhodobacterales</taxon>
        <taxon>Paracoccaceae</taxon>
        <taxon>Vannielia</taxon>
    </lineage>
</organism>
<proteinExistence type="predicted"/>
<evidence type="ECO:0000313" key="1">
    <source>
        <dbReference type="EMBL" id="SIN95381.1"/>
    </source>
</evidence>
<name>A0A1N6FJE8_9RHOB</name>
<sequence>MMAGAALAEGPEGGPELGFFEGRYEVVGRGPDGGLVEDPVRLVVEGEALRAEGCAGPAGRLAWGRVHESWRLKGDILGWEVRCTYAVDAGNYPQLLCAGPDAVRLMAWPEPEFGGPLTCP</sequence>
<keyword evidence="2" id="KW-1185">Reference proteome</keyword>
<dbReference type="RefSeq" id="WP_074255810.1">
    <property type="nucleotide sequence ID" value="NZ_FSRL01000001.1"/>
</dbReference>
<reference evidence="2" key="1">
    <citation type="submission" date="2016-11" db="EMBL/GenBank/DDBJ databases">
        <authorList>
            <person name="Varghese N."/>
            <person name="Submissions S."/>
        </authorList>
    </citation>
    <scope>NUCLEOTIDE SEQUENCE [LARGE SCALE GENOMIC DNA]</scope>
    <source>
        <strain evidence="2">DSM 29440</strain>
    </source>
</reference>
<dbReference type="AlphaFoldDB" id="A0A1N6FJE8"/>
<dbReference type="EMBL" id="FSRL01000001">
    <property type="protein sequence ID" value="SIN95381.1"/>
    <property type="molecule type" value="Genomic_DNA"/>
</dbReference>
<gene>
    <name evidence="1" type="ORF">SAMN05444002_1717</name>
</gene>